<feature type="region of interest" description="Disordered" evidence="1">
    <location>
        <begin position="1"/>
        <end position="31"/>
    </location>
</feature>
<feature type="compositionally biased region" description="Low complexity" evidence="1">
    <location>
        <begin position="300"/>
        <end position="309"/>
    </location>
</feature>
<dbReference type="Gene3D" id="2.60.130.10">
    <property type="entry name" value="Aromatic compound dioxygenase"/>
    <property type="match status" value="1"/>
</dbReference>
<feature type="compositionally biased region" description="Low complexity" evidence="1">
    <location>
        <begin position="342"/>
        <end position="357"/>
    </location>
</feature>
<evidence type="ECO:0000313" key="4">
    <source>
        <dbReference type="Proteomes" id="UP000247696"/>
    </source>
</evidence>
<feature type="domain" description="Intradiol ring-cleavage dioxygenases" evidence="2">
    <location>
        <begin position="120"/>
        <end position="209"/>
    </location>
</feature>
<dbReference type="GO" id="GO:0016702">
    <property type="term" value="F:oxidoreductase activity, acting on single donors with incorporation of molecular oxygen, incorporation of two atoms of oxygen"/>
    <property type="evidence" value="ECO:0007669"/>
    <property type="project" value="InterPro"/>
</dbReference>
<evidence type="ECO:0000313" key="3">
    <source>
        <dbReference type="EMBL" id="AWT27210.1"/>
    </source>
</evidence>
<dbReference type="RefSeq" id="WP_110482198.1">
    <property type="nucleotide sequence ID" value="NZ_CP024988.1"/>
</dbReference>
<dbReference type="InterPro" id="IPR015889">
    <property type="entry name" value="Intradiol_dOase_core"/>
</dbReference>
<accession>A0A2Z3YW75</accession>
<sequence length="357" mass="35644">MAFASNSPEPTPTPDGPAYEGRLLDRPDEDVVDQGPAFDIRTLMTRRTVLGVGAAGVGVLALAACSDGSSSSASTSSASAASSTGASTATLPDAEIPDETAGPYPADGSNGPDVLEESGIVRSDIRSSIGADSPVDGVPLEFSITVTDMANNDAPFENVAVYAWHCNAEGLYSMYSEGVEDETWLRGVQVADADGTVSFTSIVPACYTGRWPHIHFEVYPGVDDITDSTNAIATSQIAIPEDVCNAVFALDAYAGSAENLSQVSLETDNVFGDDAGASQLATMSGDVDSGYIASLTARVDTTTEPTGGAAPAGGGGEGGPGGSGGPGGAGGEPPAGEPPAGSPGASSDSSTDSTTTN</sequence>
<dbReference type="GO" id="GO:0008199">
    <property type="term" value="F:ferric iron binding"/>
    <property type="evidence" value="ECO:0007669"/>
    <property type="project" value="InterPro"/>
</dbReference>
<dbReference type="KEGG" id="cpre:Csp1_24620"/>
<feature type="compositionally biased region" description="Gly residues" evidence="1">
    <location>
        <begin position="310"/>
        <end position="333"/>
    </location>
</feature>
<dbReference type="InterPro" id="IPR006311">
    <property type="entry name" value="TAT_signal"/>
</dbReference>
<dbReference type="EMBL" id="CP024988">
    <property type="protein sequence ID" value="AWT27210.1"/>
    <property type="molecule type" value="Genomic_DNA"/>
</dbReference>
<reference evidence="4" key="1">
    <citation type="submission" date="2017-11" db="EMBL/GenBank/DDBJ databases">
        <title>Otitis media/interna in a cat caused by the recently described species Corynebacterium provencense.</title>
        <authorList>
            <person name="Kittl S."/>
            <person name="Brodard I."/>
            <person name="Rychener L."/>
            <person name="Jores J."/>
            <person name="Roosje P."/>
            <person name="Gobeli Brawand S."/>
        </authorList>
    </citation>
    <scope>NUCLEOTIDE SEQUENCE [LARGE SCALE GENOMIC DNA]</scope>
    <source>
        <strain evidence="4">17KM38</strain>
    </source>
</reference>
<dbReference type="InterPro" id="IPR000627">
    <property type="entry name" value="Intradiol_dOase_C"/>
</dbReference>
<dbReference type="PANTHER" id="PTHR34315">
    <property type="match status" value="1"/>
</dbReference>
<feature type="region of interest" description="Disordered" evidence="1">
    <location>
        <begin position="298"/>
        <end position="357"/>
    </location>
</feature>
<dbReference type="PANTHER" id="PTHR34315:SF1">
    <property type="entry name" value="INTRADIOL RING-CLEAVAGE DIOXYGENASES DOMAIN-CONTAINING PROTEIN-RELATED"/>
    <property type="match status" value="1"/>
</dbReference>
<protein>
    <recommendedName>
        <fullName evidence="2">Intradiol ring-cleavage dioxygenases domain-containing protein</fullName>
    </recommendedName>
</protein>
<evidence type="ECO:0000256" key="1">
    <source>
        <dbReference type="SAM" id="MobiDB-lite"/>
    </source>
</evidence>
<keyword evidence="4" id="KW-1185">Reference proteome</keyword>
<dbReference type="PROSITE" id="PS51318">
    <property type="entry name" value="TAT"/>
    <property type="match status" value="1"/>
</dbReference>
<dbReference type="OrthoDB" id="9800887at2"/>
<dbReference type="SUPFAM" id="SSF49482">
    <property type="entry name" value="Aromatic compound dioxygenase"/>
    <property type="match status" value="1"/>
</dbReference>
<dbReference type="CDD" id="cd03457">
    <property type="entry name" value="intradiol_dioxygenase_like"/>
    <property type="match status" value="1"/>
</dbReference>
<proteinExistence type="predicted"/>
<dbReference type="Pfam" id="PF00775">
    <property type="entry name" value="Dioxygenase_C"/>
    <property type="match status" value="1"/>
</dbReference>
<evidence type="ECO:0000259" key="2">
    <source>
        <dbReference type="Pfam" id="PF00775"/>
    </source>
</evidence>
<gene>
    <name evidence="3" type="ORF">Csp1_24620</name>
</gene>
<organism evidence="3 4">
    <name type="scientific">Corynebacterium provencense</name>
    <dbReference type="NCBI Taxonomy" id="1737425"/>
    <lineage>
        <taxon>Bacteria</taxon>
        <taxon>Bacillati</taxon>
        <taxon>Actinomycetota</taxon>
        <taxon>Actinomycetes</taxon>
        <taxon>Mycobacteriales</taxon>
        <taxon>Corynebacteriaceae</taxon>
        <taxon>Corynebacterium</taxon>
    </lineage>
</organism>
<feature type="compositionally biased region" description="Low complexity" evidence="1">
    <location>
        <begin position="71"/>
        <end position="90"/>
    </location>
</feature>
<name>A0A2Z3YW75_9CORY</name>
<feature type="region of interest" description="Disordered" evidence="1">
    <location>
        <begin position="71"/>
        <end position="116"/>
    </location>
</feature>
<dbReference type="Proteomes" id="UP000247696">
    <property type="component" value="Chromosome"/>
</dbReference>
<dbReference type="AlphaFoldDB" id="A0A2Z3YW75"/>